<dbReference type="EMBL" id="LR134182">
    <property type="protein sequence ID" value="VEB41834.1"/>
    <property type="molecule type" value="Genomic_DNA"/>
</dbReference>
<dbReference type="InterPro" id="IPR021153">
    <property type="entry name" value="HrcA_C"/>
</dbReference>
<keyword evidence="4 5" id="KW-0804">Transcription</keyword>
<dbReference type="Gene3D" id="3.30.390.60">
    <property type="entry name" value="Heat-inducible transcription repressor hrca homolog, domain 3"/>
    <property type="match status" value="1"/>
</dbReference>
<dbReference type="AlphaFoldDB" id="A0A447TAD8"/>
<comment type="similarity">
    <text evidence="5">Belongs to the HrcA family.</text>
</comment>
<dbReference type="InterPro" id="IPR023120">
    <property type="entry name" value="WHTH_transcript_rep_HrcA_IDD"/>
</dbReference>
<feature type="domain" description="Heat-inducible transcription repressor HrcA C-terminal" evidence="7">
    <location>
        <begin position="123"/>
        <end position="342"/>
    </location>
</feature>
<dbReference type="InterPro" id="IPR036388">
    <property type="entry name" value="WH-like_DNA-bd_sf"/>
</dbReference>
<sequence>MVVKPRHGPFGAVQDVYNRDMMNERAQHLLKALIERYIADGQPVASKTLSLLPGVELSSATVRNVLADLENMGLIASPHTSAGRVPTARGYRLFVDRLLTIRPLDELSRHELEANLQPDSPQRIVQAASSLLSELTSFAGVVLTPQRSDVAFRQIEFLRLSERRVLMILVTLDGDVQNHLLVTERDYTPSELIEAGNFINQHYAGQGLSAVAQRVESELKQLQGDIAELMAAAVKLGQQTLAKRSEDVVVSGGSRLLQVHDLSDDLSRLRELFGVFERKTELLKLLAQGREAQGVNIFIGEESGVMTLDECSVVTAPYCINGQVVGTLGVVGPTRMAYERVIPIVDITARLVSNALSFRE</sequence>
<accession>A0A447TAD8</accession>
<dbReference type="PANTHER" id="PTHR34824:SF1">
    <property type="entry name" value="HEAT-INDUCIBLE TRANSCRIPTION REPRESSOR HRCA"/>
    <property type="match status" value="1"/>
</dbReference>
<keyword evidence="6" id="KW-0175">Coiled coil</keyword>
<evidence type="ECO:0000256" key="6">
    <source>
        <dbReference type="SAM" id="Coils"/>
    </source>
</evidence>
<dbReference type="InterPro" id="IPR029016">
    <property type="entry name" value="GAF-like_dom_sf"/>
</dbReference>
<comment type="function">
    <text evidence="5">Negative regulator of class I heat shock genes (grpE-dnaK-dnaJ and groELS operons). Prevents heat-shock induction of these operons.</text>
</comment>
<dbReference type="Gene3D" id="3.30.450.40">
    <property type="match status" value="1"/>
</dbReference>
<evidence type="ECO:0000313" key="10">
    <source>
        <dbReference type="Proteomes" id="UP000275777"/>
    </source>
</evidence>
<dbReference type="SUPFAM" id="SSF55781">
    <property type="entry name" value="GAF domain-like"/>
    <property type="match status" value="1"/>
</dbReference>
<organism evidence="9 10">
    <name type="scientific">Chromobacterium violaceum</name>
    <dbReference type="NCBI Taxonomy" id="536"/>
    <lineage>
        <taxon>Bacteria</taxon>
        <taxon>Pseudomonadati</taxon>
        <taxon>Pseudomonadota</taxon>
        <taxon>Betaproteobacteria</taxon>
        <taxon>Neisseriales</taxon>
        <taxon>Chromobacteriaceae</taxon>
        <taxon>Chromobacterium</taxon>
    </lineage>
</organism>
<protein>
    <recommendedName>
        <fullName evidence="5">Heat-inducible transcription repressor HrcA</fullName>
    </recommendedName>
</protein>
<reference evidence="9 10" key="1">
    <citation type="submission" date="2018-12" db="EMBL/GenBank/DDBJ databases">
        <authorList>
            <consortium name="Pathogen Informatics"/>
        </authorList>
    </citation>
    <scope>NUCLEOTIDE SEQUENCE [LARGE SCALE GENOMIC DNA]</scope>
    <source>
        <strain evidence="9 10">NCTC9695</strain>
    </source>
</reference>
<dbReference type="HAMAP" id="MF_00081">
    <property type="entry name" value="HrcA"/>
    <property type="match status" value="1"/>
</dbReference>
<evidence type="ECO:0000256" key="4">
    <source>
        <dbReference type="ARBA" id="ARBA00023163"/>
    </source>
</evidence>
<dbReference type="InterPro" id="IPR002571">
    <property type="entry name" value="HrcA"/>
</dbReference>
<proteinExistence type="inferred from homology"/>
<dbReference type="Pfam" id="PF01628">
    <property type="entry name" value="HrcA"/>
    <property type="match status" value="1"/>
</dbReference>
<dbReference type="Gene3D" id="1.10.10.10">
    <property type="entry name" value="Winged helix-like DNA-binding domain superfamily/Winged helix DNA-binding domain"/>
    <property type="match status" value="1"/>
</dbReference>
<keyword evidence="3 5" id="KW-0346">Stress response</keyword>
<gene>
    <name evidence="5 9" type="primary">hrcA</name>
    <name evidence="9" type="ORF">NCTC9695_02274</name>
</gene>
<evidence type="ECO:0000256" key="1">
    <source>
        <dbReference type="ARBA" id="ARBA00022491"/>
    </source>
</evidence>
<evidence type="ECO:0000256" key="3">
    <source>
        <dbReference type="ARBA" id="ARBA00023016"/>
    </source>
</evidence>
<evidence type="ECO:0000259" key="8">
    <source>
        <dbReference type="Pfam" id="PF03444"/>
    </source>
</evidence>
<dbReference type="GO" id="GO:0045892">
    <property type="term" value="P:negative regulation of DNA-templated transcription"/>
    <property type="evidence" value="ECO:0007669"/>
    <property type="project" value="UniProtKB-UniRule"/>
</dbReference>
<evidence type="ECO:0000313" key="9">
    <source>
        <dbReference type="EMBL" id="VEB41834.1"/>
    </source>
</evidence>
<feature type="domain" description="Winged helix-turn-helix transcription repressor HrcA DNA-binding" evidence="8">
    <location>
        <begin position="26"/>
        <end position="93"/>
    </location>
</feature>
<dbReference type="NCBIfam" id="TIGR00331">
    <property type="entry name" value="hrcA"/>
    <property type="match status" value="1"/>
</dbReference>
<name>A0A447TAD8_CHRVL</name>
<dbReference type="Pfam" id="PF03444">
    <property type="entry name" value="WHD_HrcA"/>
    <property type="match status" value="1"/>
</dbReference>
<evidence type="ECO:0000256" key="2">
    <source>
        <dbReference type="ARBA" id="ARBA00023015"/>
    </source>
</evidence>
<dbReference type="SUPFAM" id="SSF46785">
    <property type="entry name" value="Winged helix' DNA-binding domain"/>
    <property type="match status" value="1"/>
</dbReference>
<dbReference type="PANTHER" id="PTHR34824">
    <property type="entry name" value="HEAT-INDUCIBLE TRANSCRIPTION REPRESSOR HRCA"/>
    <property type="match status" value="1"/>
</dbReference>
<dbReference type="InterPro" id="IPR005104">
    <property type="entry name" value="WHTH_HrcA_DNA-bd"/>
</dbReference>
<evidence type="ECO:0000256" key="5">
    <source>
        <dbReference type="HAMAP-Rule" id="MF_00081"/>
    </source>
</evidence>
<dbReference type="PIRSF" id="PIRSF005485">
    <property type="entry name" value="HrcA"/>
    <property type="match status" value="1"/>
</dbReference>
<feature type="coiled-coil region" evidence="6">
    <location>
        <begin position="212"/>
        <end position="239"/>
    </location>
</feature>
<keyword evidence="2 5" id="KW-0805">Transcription regulation</keyword>
<dbReference type="Proteomes" id="UP000275777">
    <property type="component" value="Chromosome"/>
</dbReference>
<evidence type="ECO:0000259" key="7">
    <source>
        <dbReference type="Pfam" id="PF01628"/>
    </source>
</evidence>
<keyword evidence="1 5" id="KW-0678">Repressor</keyword>
<dbReference type="GO" id="GO:0003677">
    <property type="term" value="F:DNA binding"/>
    <property type="evidence" value="ECO:0007669"/>
    <property type="project" value="InterPro"/>
</dbReference>
<dbReference type="InterPro" id="IPR036390">
    <property type="entry name" value="WH_DNA-bd_sf"/>
</dbReference>